<dbReference type="PANTHER" id="PTHR30478">
    <property type="entry name" value="DNA POLYMERASE III SUBUNIT BETA"/>
    <property type="match status" value="1"/>
</dbReference>
<comment type="similarity">
    <text evidence="2">Belongs to the beta sliding clamp family.</text>
</comment>
<feature type="domain" description="DNA polymerase III beta sliding clamp central" evidence="12">
    <location>
        <begin position="140"/>
        <end position="250"/>
    </location>
</feature>
<name>A0A0V8E3H4_LACLL</name>
<keyword evidence="7" id="KW-0235">DNA replication</keyword>
<reference evidence="15" key="1">
    <citation type="submission" date="2015-10" db="EMBL/GenBank/DDBJ databases">
        <title>Draft Genome Sequences of 11 Lactococcus lactis subspecies cremoris strains.</title>
        <authorList>
            <person name="Wels M."/>
            <person name="Backus L."/>
            <person name="Boekhorst J."/>
            <person name="Dijkstra A."/>
            <person name="Beerthuizen M."/>
            <person name="Kelly W."/>
            <person name="Siezen R."/>
            <person name="Bachmann H."/>
            <person name="Van Hijum S."/>
        </authorList>
    </citation>
    <scope>NUCLEOTIDE SEQUENCE [LARGE SCALE GENOMIC DNA]</scope>
    <source>
        <strain evidence="15">M20</strain>
    </source>
</reference>
<dbReference type="GO" id="GO:0005737">
    <property type="term" value="C:cytoplasm"/>
    <property type="evidence" value="ECO:0007669"/>
    <property type="project" value="UniProtKB-SubCell"/>
</dbReference>
<keyword evidence="4" id="KW-0963">Cytoplasm</keyword>
<evidence type="ECO:0000256" key="9">
    <source>
        <dbReference type="ARBA" id="ARBA00023125"/>
    </source>
</evidence>
<evidence type="ECO:0000259" key="13">
    <source>
        <dbReference type="Pfam" id="PF02768"/>
    </source>
</evidence>
<evidence type="ECO:0000256" key="5">
    <source>
        <dbReference type="ARBA" id="ARBA00022679"/>
    </source>
</evidence>
<dbReference type="InterPro" id="IPR022637">
    <property type="entry name" value="DNA_polIII_beta_cen"/>
</dbReference>
<keyword evidence="6" id="KW-0548">Nucleotidyltransferase</keyword>
<dbReference type="GO" id="GO:0003887">
    <property type="term" value="F:DNA-directed DNA polymerase activity"/>
    <property type="evidence" value="ECO:0007669"/>
    <property type="project" value="UniProtKB-KW"/>
</dbReference>
<organism evidence="14 15">
    <name type="scientific">Lactococcus lactis subsp. lactis</name>
    <name type="common">Streptococcus lactis</name>
    <dbReference type="NCBI Taxonomy" id="1360"/>
    <lineage>
        <taxon>Bacteria</taxon>
        <taxon>Bacillati</taxon>
        <taxon>Bacillota</taxon>
        <taxon>Bacilli</taxon>
        <taxon>Lactobacillales</taxon>
        <taxon>Streptococcaceae</taxon>
        <taxon>Lactococcus</taxon>
    </lineage>
</organism>
<evidence type="ECO:0000256" key="6">
    <source>
        <dbReference type="ARBA" id="ARBA00022695"/>
    </source>
</evidence>
<evidence type="ECO:0000256" key="4">
    <source>
        <dbReference type="ARBA" id="ARBA00022490"/>
    </source>
</evidence>
<dbReference type="InterPro" id="IPR001001">
    <property type="entry name" value="DNA_polIII_beta"/>
</dbReference>
<dbReference type="GO" id="GO:0008408">
    <property type="term" value="F:3'-5' exonuclease activity"/>
    <property type="evidence" value="ECO:0007669"/>
    <property type="project" value="InterPro"/>
</dbReference>
<dbReference type="GO" id="GO:0009360">
    <property type="term" value="C:DNA polymerase III complex"/>
    <property type="evidence" value="ECO:0007669"/>
    <property type="project" value="InterPro"/>
</dbReference>
<accession>A0A0V8E3H4</accession>
<dbReference type="SMART" id="SM00480">
    <property type="entry name" value="POL3Bc"/>
    <property type="match status" value="1"/>
</dbReference>
<dbReference type="GO" id="GO:0006271">
    <property type="term" value="P:DNA strand elongation involved in DNA replication"/>
    <property type="evidence" value="ECO:0007669"/>
    <property type="project" value="TreeGrafter"/>
</dbReference>
<dbReference type="Proteomes" id="UP000053719">
    <property type="component" value="Unassembled WGS sequence"/>
</dbReference>
<dbReference type="InterPro" id="IPR022635">
    <property type="entry name" value="DNA_polIII_beta_C"/>
</dbReference>
<dbReference type="InterPro" id="IPR046938">
    <property type="entry name" value="DNA_clamp_sf"/>
</dbReference>
<dbReference type="PATRIC" id="fig|1360.114.peg.626"/>
<keyword evidence="5" id="KW-0808">Transferase</keyword>
<evidence type="ECO:0000313" key="15">
    <source>
        <dbReference type="Proteomes" id="UP000053719"/>
    </source>
</evidence>
<dbReference type="CDD" id="cd00140">
    <property type="entry name" value="beta_clamp"/>
    <property type="match status" value="1"/>
</dbReference>
<evidence type="ECO:0000256" key="8">
    <source>
        <dbReference type="ARBA" id="ARBA00022932"/>
    </source>
</evidence>
<evidence type="ECO:0000256" key="2">
    <source>
        <dbReference type="ARBA" id="ARBA00010752"/>
    </source>
</evidence>
<keyword evidence="8" id="KW-0239">DNA-directed DNA polymerase</keyword>
<proteinExistence type="inferred from homology"/>
<dbReference type="SUPFAM" id="SSF55979">
    <property type="entry name" value="DNA clamp"/>
    <property type="match status" value="2"/>
</dbReference>
<evidence type="ECO:0000256" key="3">
    <source>
        <dbReference type="ARBA" id="ARBA00021035"/>
    </source>
</evidence>
<dbReference type="AlphaFoldDB" id="A0A0V8E3H4"/>
<dbReference type="Pfam" id="PF02767">
    <property type="entry name" value="DNA_pol3_beta_2"/>
    <property type="match status" value="1"/>
</dbReference>
<dbReference type="Gene3D" id="3.10.150.10">
    <property type="entry name" value="DNA Polymerase III, subunit A, domain 2"/>
    <property type="match status" value="1"/>
</dbReference>
<evidence type="ECO:0000256" key="7">
    <source>
        <dbReference type="ARBA" id="ARBA00022705"/>
    </source>
</evidence>
<dbReference type="Pfam" id="PF02768">
    <property type="entry name" value="DNA_pol3_beta_3"/>
    <property type="match status" value="1"/>
</dbReference>
<dbReference type="PANTHER" id="PTHR30478:SF0">
    <property type="entry name" value="BETA SLIDING CLAMP"/>
    <property type="match status" value="1"/>
</dbReference>
<dbReference type="EMBL" id="LKLU01000094">
    <property type="protein sequence ID" value="KSU20184.1"/>
    <property type="molecule type" value="Genomic_DNA"/>
</dbReference>
<dbReference type="Gene3D" id="3.70.10.10">
    <property type="match status" value="1"/>
</dbReference>
<evidence type="ECO:0000313" key="14">
    <source>
        <dbReference type="EMBL" id="KSU20184.1"/>
    </source>
</evidence>
<evidence type="ECO:0000256" key="1">
    <source>
        <dbReference type="ARBA" id="ARBA00004496"/>
    </source>
</evidence>
<gene>
    <name evidence="14" type="ORF">M20_1618</name>
</gene>
<sequence length="381" mass="43365">MEVGTYQMKIIINQKSLLAALNKMNAFLRSSEMLTLSAKSTSLYLFGKSISTNVSSEIKLTTKTEETGLEIKEKSTIQVNFGAFIKAIRESERGMLEIKTSNTEDLRLVISSSEFEIDIFAKNTEYHPGFVQGKKVGKFESESLANLFKEVTYSISKLQSRPLFNHVHFKLKDNQLLIEATDARCMARYVAETSQQTEFDLLIPEIVSKNINKFFGKEGVITFELHDTEICFKSKGMSIEWELYDKEYPDTQRLIPDRQEMTSYEINAKSFKTALRRMIKLSDGGDDNTTIRLEFSENTVQLITDNFGFSLFNYHQELPLLSEGKKITLGVNPNYILNAINHLPKGSEVVKLVVLSEIRPFIVESEISSNTLHLATPIRMN</sequence>
<dbReference type="GO" id="GO:0003677">
    <property type="term" value="F:DNA binding"/>
    <property type="evidence" value="ECO:0007669"/>
    <property type="project" value="UniProtKB-KW"/>
</dbReference>
<feature type="domain" description="DNA polymerase III beta sliding clamp C-terminal" evidence="13">
    <location>
        <begin position="253"/>
        <end position="378"/>
    </location>
</feature>
<comment type="subcellular location">
    <subcellularLocation>
        <location evidence="1">Cytoplasm</location>
    </subcellularLocation>
</comment>
<comment type="caution">
    <text evidence="14">The sequence shown here is derived from an EMBL/GenBank/DDBJ whole genome shotgun (WGS) entry which is preliminary data.</text>
</comment>
<keyword evidence="9" id="KW-0238">DNA-binding</keyword>
<evidence type="ECO:0000259" key="12">
    <source>
        <dbReference type="Pfam" id="PF02767"/>
    </source>
</evidence>
<evidence type="ECO:0000256" key="10">
    <source>
        <dbReference type="ARBA" id="ARBA00030988"/>
    </source>
</evidence>
<protein>
    <recommendedName>
        <fullName evidence="3">Beta sliding clamp</fullName>
    </recommendedName>
    <alternativeName>
        <fullName evidence="11">Beta-clamp processivity factor</fullName>
    </alternativeName>
    <alternativeName>
        <fullName evidence="10">DNA polymerase III beta sliding clamp subunit</fullName>
    </alternativeName>
</protein>
<evidence type="ECO:0000256" key="11">
    <source>
        <dbReference type="ARBA" id="ARBA00033276"/>
    </source>
</evidence>